<keyword evidence="4 9" id="KW-0949">S-adenosyl-L-methionine</keyword>
<dbReference type="HAMAP" id="MF_00206">
    <property type="entry name" value="Lipoyl_synth"/>
    <property type="match status" value="1"/>
</dbReference>
<keyword evidence="5 9" id="KW-0479">Metal-binding</keyword>
<sequence>MAKKTNPENTTRNTALRRPEWLKVRLGTGNNYGDVRNLVHDQNLHTVCESARCPNIGECWSRRTATFMILGNICTRSCRFCNIEVGKPAEYDPGEPLRVAEAVKKLNLRHAVITSVARDDLSDGGAYIFAETIRQIRKLHPSCSIEVLIPDFKGDNDDLDTVLEAAPDILNHNVETVERLQKELRVQATYDRSLGVLRHAKQRGFVTKSGLMVGAGERMEEIVQTMEDLRTIKTDILTIGQYLPPTKMHYPMDRFYTPEEFAELKRIGLELGFSHVESGPLVRSSYHADEQIPK</sequence>
<organism evidence="11">
    <name type="scientific">Caldithrix abyssi</name>
    <dbReference type="NCBI Taxonomy" id="187145"/>
    <lineage>
        <taxon>Bacteria</taxon>
        <taxon>Pseudomonadati</taxon>
        <taxon>Calditrichota</taxon>
        <taxon>Calditrichia</taxon>
        <taxon>Calditrichales</taxon>
        <taxon>Calditrichaceae</taxon>
        <taxon>Caldithrix</taxon>
    </lineage>
</organism>
<accession>A0A7V4U378</accession>
<evidence type="ECO:0000256" key="4">
    <source>
        <dbReference type="ARBA" id="ARBA00022691"/>
    </source>
</evidence>
<feature type="binding site" evidence="9">
    <location>
        <position position="48"/>
    </location>
    <ligand>
        <name>[4Fe-4S] cluster</name>
        <dbReference type="ChEBI" id="CHEBI:49883"/>
        <label>1</label>
    </ligand>
</feature>
<dbReference type="Pfam" id="PF04055">
    <property type="entry name" value="Radical_SAM"/>
    <property type="match status" value="1"/>
</dbReference>
<gene>
    <name evidence="9 11" type="primary">lipA</name>
    <name evidence="11" type="ORF">ENK44_16020</name>
</gene>
<evidence type="ECO:0000259" key="10">
    <source>
        <dbReference type="PROSITE" id="PS51918"/>
    </source>
</evidence>
<dbReference type="SMART" id="SM00729">
    <property type="entry name" value="Elp3"/>
    <property type="match status" value="1"/>
</dbReference>
<keyword evidence="2 9" id="KW-0963">Cytoplasm</keyword>
<name>A0A7V4U378_CALAY</name>
<evidence type="ECO:0000256" key="2">
    <source>
        <dbReference type="ARBA" id="ARBA00022490"/>
    </source>
</evidence>
<keyword evidence="7 9" id="KW-0411">Iron-sulfur</keyword>
<dbReference type="AlphaFoldDB" id="A0A7V4U378"/>
<feature type="binding site" evidence="9">
    <location>
        <position position="78"/>
    </location>
    <ligand>
        <name>[4Fe-4S] cluster</name>
        <dbReference type="ChEBI" id="CHEBI:49883"/>
        <label>2</label>
        <note>4Fe-4S-S-AdoMet</note>
    </ligand>
</feature>
<evidence type="ECO:0000256" key="1">
    <source>
        <dbReference type="ARBA" id="ARBA00022485"/>
    </source>
</evidence>
<comment type="cofactor">
    <cofactor evidence="9">
        <name>[4Fe-4S] cluster</name>
        <dbReference type="ChEBI" id="CHEBI:49883"/>
    </cofactor>
    <text evidence="9">Binds 2 [4Fe-4S] clusters per subunit. One cluster is coordinated with 3 cysteines and an exchangeable S-adenosyl-L-methionine.</text>
</comment>
<dbReference type="SUPFAM" id="SSF102114">
    <property type="entry name" value="Radical SAM enzymes"/>
    <property type="match status" value="1"/>
</dbReference>
<dbReference type="Proteomes" id="UP000885779">
    <property type="component" value="Unassembled WGS sequence"/>
</dbReference>
<evidence type="ECO:0000256" key="9">
    <source>
        <dbReference type="HAMAP-Rule" id="MF_00206"/>
    </source>
</evidence>
<dbReference type="InterPro" id="IPR003698">
    <property type="entry name" value="Lipoyl_synth"/>
</dbReference>
<comment type="pathway">
    <text evidence="9">Protein modification; protein lipoylation via endogenous pathway; protein N(6)-(lipoyl)lysine from octanoyl-[acyl-carrier-protein]: step 2/2.</text>
</comment>
<dbReference type="GO" id="GO:0051539">
    <property type="term" value="F:4 iron, 4 sulfur cluster binding"/>
    <property type="evidence" value="ECO:0007669"/>
    <property type="project" value="UniProtKB-UniRule"/>
</dbReference>
<dbReference type="InterPro" id="IPR031691">
    <property type="entry name" value="LIAS_N"/>
</dbReference>
<dbReference type="PANTHER" id="PTHR10949">
    <property type="entry name" value="LIPOYL SYNTHASE"/>
    <property type="match status" value="1"/>
</dbReference>
<proteinExistence type="inferred from homology"/>
<comment type="catalytic activity">
    <reaction evidence="8 9">
        <text>[[Fe-S] cluster scaffold protein carrying a second [4Fe-4S](2+) cluster] + N(6)-octanoyl-L-lysyl-[protein] + 2 oxidized [2Fe-2S]-[ferredoxin] + 2 S-adenosyl-L-methionine + 4 H(+) = [[Fe-S] cluster scaffold protein] + N(6)-[(R)-dihydrolipoyl]-L-lysyl-[protein] + 4 Fe(3+) + 2 hydrogen sulfide + 2 5'-deoxyadenosine + 2 L-methionine + 2 reduced [2Fe-2S]-[ferredoxin]</text>
        <dbReference type="Rhea" id="RHEA:16585"/>
        <dbReference type="Rhea" id="RHEA-COMP:9928"/>
        <dbReference type="Rhea" id="RHEA-COMP:10000"/>
        <dbReference type="Rhea" id="RHEA-COMP:10001"/>
        <dbReference type="Rhea" id="RHEA-COMP:10475"/>
        <dbReference type="Rhea" id="RHEA-COMP:14568"/>
        <dbReference type="Rhea" id="RHEA-COMP:14569"/>
        <dbReference type="ChEBI" id="CHEBI:15378"/>
        <dbReference type="ChEBI" id="CHEBI:17319"/>
        <dbReference type="ChEBI" id="CHEBI:29034"/>
        <dbReference type="ChEBI" id="CHEBI:29919"/>
        <dbReference type="ChEBI" id="CHEBI:33722"/>
        <dbReference type="ChEBI" id="CHEBI:33737"/>
        <dbReference type="ChEBI" id="CHEBI:33738"/>
        <dbReference type="ChEBI" id="CHEBI:57844"/>
        <dbReference type="ChEBI" id="CHEBI:59789"/>
        <dbReference type="ChEBI" id="CHEBI:78809"/>
        <dbReference type="ChEBI" id="CHEBI:83100"/>
        <dbReference type="EC" id="2.8.1.8"/>
    </reaction>
</comment>
<dbReference type="FunFam" id="3.20.20.70:FF:000040">
    <property type="entry name" value="Lipoyl synthase"/>
    <property type="match status" value="1"/>
</dbReference>
<evidence type="ECO:0000313" key="11">
    <source>
        <dbReference type="EMBL" id="HGY57216.1"/>
    </source>
</evidence>
<dbReference type="PIRSF" id="PIRSF005963">
    <property type="entry name" value="Lipoyl_synth"/>
    <property type="match status" value="1"/>
</dbReference>
<dbReference type="SFLD" id="SFLDF00271">
    <property type="entry name" value="lipoyl_synthase"/>
    <property type="match status" value="1"/>
</dbReference>
<dbReference type="InterPro" id="IPR058240">
    <property type="entry name" value="rSAM_sf"/>
</dbReference>
<evidence type="ECO:0000256" key="8">
    <source>
        <dbReference type="ARBA" id="ARBA00047326"/>
    </source>
</evidence>
<comment type="subcellular location">
    <subcellularLocation>
        <location evidence="9">Cytoplasm</location>
    </subcellularLocation>
</comment>
<dbReference type="EMBL" id="DRQG01000149">
    <property type="protein sequence ID" value="HGY57216.1"/>
    <property type="molecule type" value="Genomic_DNA"/>
</dbReference>
<dbReference type="PROSITE" id="PS51918">
    <property type="entry name" value="RADICAL_SAM"/>
    <property type="match status" value="1"/>
</dbReference>
<comment type="similarity">
    <text evidence="9">Belongs to the radical SAM superfamily. Lipoyl synthase family.</text>
</comment>
<protein>
    <recommendedName>
        <fullName evidence="9">Lipoyl synthase</fullName>
        <ecNumber evidence="9">2.8.1.8</ecNumber>
    </recommendedName>
    <alternativeName>
        <fullName evidence="9">Lip-syn</fullName>
        <shortName evidence="9">LS</shortName>
    </alternativeName>
    <alternativeName>
        <fullName evidence="9">Lipoate synthase</fullName>
    </alternativeName>
    <alternativeName>
        <fullName evidence="9">Lipoic acid synthase</fullName>
    </alternativeName>
    <alternativeName>
        <fullName evidence="9">Sulfur insertion protein LipA</fullName>
    </alternativeName>
</protein>
<dbReference type="PANTHER" id="PTHR10949:SF0">
    <property type="entry name" value="LIPOYL SYNTHASE, MITOCHONDRIAL"/>
    <property type="match status" value="1"/>
</dbReference>
<comment type="caution">
    <text evidence="11">The sequence shown here is derived from an EMBL/GenBank/DDBJ whole genome shotgun (WGS) entry which is preliminary data.</text>
</comment>
<dbReference type="EC" id="2.8.1.8" evidence="9"/>
<comment type="function">
    <text evidence="9">Catalyzes the radical-mediated insertion of two sulfur atoms into the C-6 and C-8 positions of the octanoyl moiety bound to the lipoyl domains of lipoate-dependent enzymes, thereby converting the octanoylated domains into lipoylated derivatives.</text>
</comment>
<evidence type="ECO:0000256" key="6">
    <source>
        <dbReference type="ARBA" id="ARBA00023004"/>
    </source>
</evidence>
<feature type="binding site" evidence="9">
    <location>
        <position position="285"/>
    </location>
    <ligand>
        <name>[4Fe-4S] cluster</name>
        <dbReference type="ChEBI" id="CHEBI:49883"/>
        <label>1</label>
    </ligand>
</feature>
<keyword evidence="6 9" id="KW-0408">Iron</keyword>
<dbReference type="NCBIfam" id="NF004019">
    <property type="entry name" value="PRK05481.1"/>
    <property type="match status" value="1"/>
</dbReference>
<feature type="binding site" evidence="9">
    <location>
        <position position="74"/>
    </location>
    <ligand>
        <name>[4Fe-4S] cluster</name>
        <dbReference type="ChEBI" id="CHEBI:49883"/>
        <label>2</label>
        <note>4Fe-4S-S-AdoMet</note>
    </ligand>
</feature>
<dbReference type="GO" id="GO:0046872">
    <property type="term" value="F:metal ion binding"/>
    <property type="evidence" value="ECO:0007669"/>
    <property type="project" value="UniProtKB-KW"/>
</dbReference>
<dbReference type="NCBIfam" id="NF009544">
    <property type="entry name" value="PRK12928.1"/>
    <property type="match status" value="1"/>
</dbReference>
<keyword evidence="3 9" id="KW-0808">Transferase</keyword>
<dbReference type="Gene3D" id="3.20.20.70">
    <property type="entry name" value="Aldolase class I"/>
    <property type="match status" value="1"/>
</dbReference>
<dbReference type="InterPro" id="IPR007197">
    <property type="entry name" value="rSAM"/>
</dbReference>
<dbReference type="Pfam" id="PF16881">
    <property type="entry name" value="LIAS_N"/>
    <property type="match status" value="1"/>
</dbReference>
<feature type="binding site" evidence="9">
    <location>
        <position position="59"/>
    </location>
    <ligand>
        <name>[4Fe-4S] cluster</name>
        <dbReference type="ChEBI" id="CHEBI:49883"/>
        <label>1</label>
    </ligand>
</feature>
<feature type="binding site" evidence="9">
    <location>
        <position position="53"/>
    </location>
    <ligand>
        <name>[4Fe-4S] cluster</name>
        <dbReference type="ChEBI" id="CHEBI:49883"/>
        <label>1</label>
    </ligand>
</feature>
<reference evidence="11" key="1">
    <citation type="journal article" date="2020" name="mSystems">
        <title>Genome- and Community-Level Interaction Insights into Carbon Utilization and Element Cycling Functions of Hydrothermarchaeota in Hydrothermal Sediment.</title>
        <authorList>
            <person name="Zhou Z."/>
            <person name="Liu Y."/>
            <person name="Xu W."/>
            <person name="Pan J."/>
            <person name="Luo Z.H."/>
            <person name="Li M."/>
        </authorList>
    </citation>
    <scope>NUCLEOTIDE SEQUENCE [LARGE SCALE GENOMIC DNA]</scope>
    <source>
        <strain evidence="11">HyVt-577</strain>
    </source>
</reference>
<dbReference type="InterPro" id="IPR006638">
    <property type="entry name" value="Elp3/MiaA/NifB-like_rSAM"/>
</dbReference>
<dbReference type="GO" id="GO:0016992">
    <property type="term" value="F:lipoate synthase activity"/>
    <property type="evidence" value="ECO:0007669"/>
    <property type="project" value="UniProtKB-UniRule"/>
</dbReference>
<dbReference type="SFLD" id="SFLDG01058">
    <property type="entry name" value="lipoyl_synthase_like"/>
    <property type="match status" value="1"/>
</dbReference>
<dbReference type="NCBIfam" id="TIGR00510">
    <property type="entry name" value="lipA"/>
    <property type="match status" value="1"/>
</dbReference>
<feature type="domain" description="Radical SAM core" evidence="10">
    <location>
        <begin position="60"/>
        <end position="274"/>
    </location>
</feature>
<dbReference type="GO" id="GO:0005737">
    <property type="term" value="C:cytoplasm"/>
    <property type="evidence" value="ECO:0007669"/>
    <property type="project" value="UniProtKB-SubCell"/>
</dbReference>
<evidence type="ECO:0000256" key="7">
    <source>
        <dbReference type="ARBA" id="ARBA00023014"/>
    </source>
</evidence>
<dbReference type="GO" id="GO:0009249">
    <property type="term" value="P:protein lipoylation"/>
    <property type="evidence" value="ECO:0007669"/>
    <property type="project" value="UniProtKB-UniRule"/>
</dbReference>
<dbReference type="SFLD" id="SFLDS00029">
    <property type="entry name" value="Radical_SAM"/>
    <property type="match status" value="1"/>
</dbReference>
<dbReference type="CDD" id="cd01335">
    <property type="entry name" value="Radical_SAM"/>
    <property type="match status" value="1"/>
</dbReference>
<evidence type="ECO:0000256" key="5">
    <source>
        <dbReference type="ARBA" id="ARBA00022723"/>
    </source>
</evidence>
<feature type="binding site" evidence="9">
    <location>
        <position position="81"/>
    </location>
    <ligand>
        <name>[4Fe-4S] cluster</name>
        <dbReference type="ChEBI" id="CHEBI:49883"/>
        <label>2</label>
        <note>4Fe-4S-S-AdoMet</note>
    </ligand>
</feature>
<dbReference type="InterPro" id="IPR013785">
    <property type="entry name" value="Aldolase_TIM"/>
</dbReference>
<dbReference type="UniPathway" id="UPA00538">
    <property type="reaction ID" value="UER00593"/>
</dbReference>
<evidence type="ECO:0000256" key="3">
    <source>
        <dbReference type="ARBA" id="ARBA00022679"/>
    </source>
</evidence>
<keyword evidence="1 9" id="KW-0004">4Fe-4S</keyword>